<dbReference type="PROSITE" id="PS01125">
    <property type="entry name" value="ROK"/>
    <property type="match status" value="1"/>
</dbReference>
<keyword evidence="2" id="KW-0418">Kinase</keyword>
<dbReference type="Proteomes" id="UP001156905">
    <property type="component" value="Unassembled WGS sequence"/>
</dbReference>
<reference evidence="3" key="1">
    <citation type="journal article" date="2019" name="Int. J. Syst. Evol. Microbiol.">
        <title>The Global Catalogue of Microorganisms (GCM) 10K type strain sequencing project: providing services to taxonomists for standard genome sequencing and annotation.</title>
        <authorList>
            <consortium name="The Broad Institute Genomics Platform"/>
            <consortium name="The Broad Institute Genome Sequencing Center for Infectious Disease"/>
            <person name="Wu L."/>
            <person name="Ma J."/>
        </authorList>
    </citation>
    <scope>NUCLEOTIDE SEQUENCE [LARGE SCALE GENOMIC DNA]</scope>
    <source>
        <strain evidence="3">NBRC 102520</strain>
    </source>
</reference>
<dbReference type="Gene3D" id="3.30.420.40">
    <property type="match status" value="2"/>
</dbReference>
<accession>A0ABQ6AUJ8</accession>
<protein>
    <submittedName>
        <fullName evidence="2">Sugar kinase</fullName>
    </submittedName>
</protein>
<dbReference type="PANTHER" id="PTHR18964:SF149">
    <property type="entry name" value="BIFUNCTIONAL UDP-N-ACETYLGLUCOSAMINE 2-EPIMERASE_N-ACETYLMANNOSAMINE KINASE"/>
    <property type="match status" value="1"/>
</dbReference>
<dbReference type="Pfam" id="PF00480">
    <property type="entry name" value="ROK"/>
    <property type="match status" value="1"/>
</dbReference>
<sequence>MMGLNRSSSGNIIAELTAAGFVREVQDDATKQSGYTRAGRPGILLELSAEAAFFLGAEVGVEHITTVEIDLAANIVRSTIEPFDARSVPVEEAIRRAVAQAFRDVPQHKLGLCEGFGLSAPAQMDGNGHVSIGPILGWRDVDLNELTRAALPIDVPVLAENDANAFAIGATYTQADARSGVTMFMVIESGVGGGIAIDGKLFRGGRGLAGEVGHLKVPDREERNLEQAIGLGRIMDKYRSSTGRADVRLVDFLGDVRDRVPAAIVIAEDWARMLAFAIVQVSRLIDPDRIVLGGSLAELYPLVAARVAAHIRELQAPTFPIPDIVLNESAAYGSALGAACMMHQRFLSLNNERFADDPSEGNASTS</sequence>
<comment type="similarity">
    <text evidence="1">Belongs to the ROK (NagC/XylR) family.</text>
</comment>
<dbReference type="InterPro" id="IPR049874">
    <property type="entry name" value="ROK_cs"/>
</dbReference>
<dbReference type="EMBL" id="BSOW01000005">
    <property type="protein sequence ID" value="GLR85233.1"/>
    <property type="molecule type" value="Genomic_DNA"/>
</dbReference>
<organism evidence="2 3">
    <name type="scientific">Bradyrhizobium iriomotense</name>
    <dbReference type="NCBI Taxonomy" id="441950"/>
    <lineage>
        <taxon>Bacteria</taxon>
        <taxon>Pseudomonadati</taxon>
        <taxon>Pseudomonadota</taxon>
        <taxon>Alphaproteobacteria</taxon>
        <taxon>Hyphomicrobiales</taxon>
        <taxon>Nitrobacteraceae</taxon>
        <taxon>Bradyrhizobium</taxon>
    </lineage>
</organism>
<evidence type="ECO:0000256" key="1">
    <source>
        <dbReference type="ARBA" id="ARBA00006479"/>
    </source>
</evidence>
<dbReference type="InterPro" id="IPR043129">
    <property type="entry name" value="ATPase_NBD"/>
</dbReference>
<keyword evidence="3" id="KW-1185">Reference proteome</keyword>
<dbReference type="InterPro" id="IPR000600">
    <property type="entry name" value="ROK"/>
</dbReference>
<evidence type="ECO:0000313" key="2">
    <source>
        <dbReference type="EMBL" id="GLR85233.1"/>
    </source>
</evidence>
<dbReference type="InterPro" id="IPR036388">
    <property type="entry name" value="WH-like_DNA-bd_sf"/>
</dbReference>
<dbReference type="Gene3D" id="1.10.10.10">
    <property type="entry name" value="Winged helix-like DNA-binding domain superfamily/Winged helix DNA-binding domain"/>
    <property type="match status" value="1"/>
</dbReference>
<dbReference type="SUPFAM" id="SSF53067">
    <property type="entry name" value="Actin-like ATPase domain"/>
    <property type="match status" value="1"/>
</dbReference>
<comment type="caution">
    <text evidence="2">The sequence shown here is derived from an EMBL/GenBank/DDBJ whole genome shotgun (WGS) entry which is preliminary data.</text>
</comment>
<dbReference type="GO" id="GO:0016301">
    <property type="term" value="F:kinase activity"/>
    <property type="evidence" value="ECO:0007669"/>
    <property type="project" value="UniProtKB-KW"/>
</dbReference>
<keyword evidence="2" id="KW-0808">Transferase</keyword>
<proteinExistence type="inferred from homology"/>
<evidence type="ECO:0000313" key="3">
    <source>
        <dbReference type="Proteomes" id="UP001156905"/>
    </source>
</evidence>
<dbReference type="PANTHER" id="PTHR18964">
    <property type="entry name" value="ROK (REPRESSOR, ORF, KINASE) FAMILY"/>
    <property type="match status" value="1"/>
</dbReference>
<gene>
    <name evidence="2" type="ORF">GCM10007857_19430</name>
</gene>
<name>A0ABQ6AUJ8_9BRAD</name>